<protein>
    <recommendedName>
        <fullName evidence="2">Cyclin N-terminal domain-containing protein</fullName>
    </recommendedName>
</protein>
<dbReference type="Pfam" id="PF00134">
    <property type="entry name" value="Cyclin_N"/>
    <property type="match status" value="1"/>
</dbReference>
<dbReference type="RefSeq" id="XP_002288405.1">
    <property type="nucleotide sequence ID" value="XM_002288369.1"/>
</dbReference>
<gene>
    <name evidence="3" type="ORF">THAPSDRAFT_3591</name>
</gene>
<keyword evidence="4" id="KW-1185">Reference proteome</keyword>
<feature type="compositionally biased region" description="Basic residues" evidence="1">
    <location>
        <begin position="273"/>
        <end position="283"/>
    </location>
</feature>
<dbReference type="KEGG" id="tps:THAPSDRAFT_3591"/>
<accession>B8BY79</accession>
<feature type="region of interest" description="Disordered" evidence="1">
    <location>
        <begin position="273"/>
        <end position="310"/>
    </location>
</feature>
<feature type="domain" description="Cyclin N-terminal" evidence="2">
    <location>
        <begin position="46"/>
        <end position="154"/>
    </location>
</feature>
<dbReference type="PaxDb" id="35128-Thaps3591"/>
<proteinExistence type="predicted"/>
<dbReference type="GO" id="GO:0016538">
    <property type="term" value="F:cyclin-dependent protein serine/threonine kinase regulator activity"/>
    <property type="evidence" value="ECO:0000318"/>
    <property type="project" value="GO_Central"/>
</dbReference>
<dbReference type="InParanoid" id="B8BY79"/>
<dbReference type="InterPro" id="IPR006671">
    <property type="entry name" value="Cyclin_N"/>
</dbReference>
<dbReference type="InterPro" id="IPR039361">
    <property type="entry name" value="Cyclin"/>
</dbReference>
<dbReference type="GO" id="GO:0000082">
    <property type="term" value="P:G1/S transition of mitotic cell cycle"/>
    <property type="evidence" value="ECO:0000318"/>
    <property type="project" value="GO_Central"/>
</dbReference>
<reference evidence="3 4" key="1">
    <citation type="journal article" date="2004" name="Science">
        <title>The genome of the diatom Thalassiosira pseudonana: ecology, evolution, and metabolism.</title>
        <authorList>
            <person name="Armbrust E.V."/>
            <person name="Berges J.A."/>
            <person name="Bowler C."/>
            <person name="Green B.R."/>
            <person name="Martinez D."/>
            <person name="Putnam N.H."/>
            <person name="Zhou S."/>
            <person name="Allen A.E."/>
            <person name="Apt K.E."/>
            <person name="Bechner M."/>
            <person name="Brzezinski M.A."/>
            <person name="Chaal B.K."/>
            <person name="Chiovitti A."/>
            <person name="Davis A.K."/>
            <person name="Demarest M.S."/>
            <person name="Detter J.C."/>
            <person name="Glavina T."/>
            <person name="Goodstein D."/>
            <person name="Hadi M.Z."/>
            <person name="Hellsten U."/>
            <person name="Hildebrand M."/>
            <person name="Jenkins B.D."/>
            <person name="Jurka J."/>
            <person name="Kapitonov V.V."/>
            <person name="Kroger N."/>
            <person name="Lau W.W."/>
            <person name="Lane T.W."/>
            <person name="Larimer F.W."/>
            <person name="Lippmeier J.C."/>
            <person name="Lucas S."/>
            <person name="Medina M."/>
            <person name="Montsant A."/>
            <person name="Obornik M."/>
            <person name="Parker M.S."/>
            <person name="Palenik B."/>
            <person name="Pazour G.J."/>
            <person name="Richardson P.M."/>
            <person name="Rynearson T.A."/>
            <person name="Saito M.A."/>
            <person name="Schwartz D.C."/>
            <person name="Thamatrakoln K."/>
            <person name="Valentin K."/>
            <person name="Vardi A."/>
            <person name="Wilkerson F.P."/>
            <person name="Rokhsar D.S."/>
        </authorList>
    </citation>
    <scope>NUCLEOTIDE SEQUENCE [LARGE SCALE GENOMIC DNA]</scope>
    <source>
        <strain evidence="3 4">CCMP1335</strain>
    </source>
</reference>
<evidence type="ECO:0000256" key="1">
    <source>
        <dbReference type="SAM" id="MobiDB-lite"/>
    </source>
</evidence>
<reference evidence="3 4" key="2">
    <citation type="journal article" date="2008" name="Nature">
        <title>The Phaeodactylum genome reveals the evolutionary history of diatom genomes.</title>
        <authorList>
            <person name="Bowler C."/>
            <person name="Allen A.E."/>
            <person name="Badger J.H."/>
            <person name="Grimwood J."/>
            <person name="Jabbari K."/>
            <person name="Kuo A."/>
            <person name="Maheswari U."/>
            <person name="Martens C."/>
            <person name="Maumus F."/>
            <person name="Otillar R.P."/>
            <person name="Rayko E."/>
            <person name="Salamov A."/>
            <person name="Vandepoele K."/>
            <person name="Beszteri B."/>
            <person name="Gruber A."/>
            <person name="Heijde M."/>
            <person name="Katinka M."/>
            <person name="Mock T."/>
            <person name="Valentin K."/>
            <person name="Verret F."/>
            <person name="Berges J.A."/>
            <person name="Brownlee C."/>
            <person name="Cadoret J.P."/>
            <person name="Chiovitti A."/>
            <person name="Choi C.J."/>
            <person name="Coesel S."/>
            <person name="De Martino A."/>
            <person name="Detter J.C."/>
            <person name="Durkin C."/>
            <person name="Falciatore A."/>
            <person name="Fournet J."/>
            <person name="Haruta M."/>
            <person name="Huysman M.J."/>
            <person name="Jenkins B.D."/>
            <person name="Jiroutova K."/>
            <person name="Jorgensen R.E."/>
            <person name="Joubert Y."/>
            <person name="Kaplan A."/>
            <person name="Kroger N."/>
            <person name="Kroth P.G."/>
            <person name="La Roche J."/>
            <person name="Lindquist E."/>
            <person name="Lommer M."/>
            <person name="Martin-Jezequel V."/>
            <person name="Lopez P.J."/>
            <person name="Lucas S."/>
            <person name="Mangogna M."/>
            <person name="McGinnis K."/>
            <person name="Medlin L.K."/>
            <person name="Montsant A."/>
            <person name="Oudot-Le Secq M.P."/>
            <person name="Napoli C."/>
            <person name="Obornik M."/>
            <person name="Parker M.S."/>
            <person name="Petit J.L."/>
            <person name="Porcel B.M."/>
            <person name="Poulsen N."/>
            <person name="Robison M."/>
            <person name="Rychlewski L."/>
            <person name="Rynearson T.A."/>
            <person name="Schmutz J."/>
            <person name="Shapiro H."/>
            <person name="Siaut M."/>
            <person name="Stanley M."/>
            <person name="Sussman M.R."/>
            <person name="Taylor A.R."/>
            <person name="Vardi A."/>
            <person name="von Dassow P."/>
            <person name="Vyverman W."/>
            <person name="Willis A."/>
            <person name="Wyrwicz L.S."/>
            <person name="Rokhsar D.S."/>
            <person name="Weissenbach J."/>
            <person name="Armbrust E.V."/>
            <person name="Green B.R."/>
            <person name="Van de Peer Y."/>
            <person name="Grigoriev I.V."/>
        </authorList>
    </citation>
    <scope>NUCLEOTIDE SEQUENCE [LARGE SCALE GENOMIC DNA]</scope>
    <source>
        <strain evidence="3 4">CCMP1335</strain>
    </source>
</reference>
<dbReference type="Proteomes" id="UP000001449">
    <property type="component" value="Chromosome 3"/>
</dbReference>
<dbReference type="AlphaFoldDB" id="B8BY79"/>
<dbReference type="GO" id="GO:0005737">
    <property type="term" value="C:cytoplasm"/>
    <property type="evidence" value="ECO:0000318"/>
    <property type="project" value="GO_Central"/>
</dbReference>
<evidence type="ECO:0000259" key="2">
    <source>
        <dbReference type="Pfam" id="PF00134"/>
    </source>
</evidence>
<evidence type="ECO:0000313" key="3">
    <source>
        <dbReference type="EMBL" id="EED93841.1"/>
    </source>
</evidence>
<sequence length="310" mass="35649">MMAANTTTSTHEALELVQKKEGIYQCPDYLDDADATGATAYWIERTHDVRRHNINFMFSTVEKHGIDREVVITATNILDRCLAEWMPNFLRGHEDLPYELDIICIVALFIAIKSMIGRHCYTMIPPIETLLPHYSKKRFDEVEVHILFALKWNILYPTPLSIVRDLFKLLPNQGLQKDDRGLQLYKRSIYLETLRIMENVTLEYDFLQIRPTTIALASILSAIDHIIKFTRNEVLHFNDTLSLFKEAVETHLGDINISCDNADVQRCLERIRGHQAPRTRSSPRRCPPSSPTGVKGFANESSHQHTSKTD</sequence>
<dbReference type="SUPFAM" id="SSF47954">
    <property type="entry name" value="Cyclin-like"/>
    <property type="match status" value="1"/>
</dbReference>
<dbReference type="PANTHER" id="PTHR10177">
    <property type="entry name" value="CYCLINS"/>
    <property type="match status" value="1"/>
</dbReference>
<dbReference type="EMBL" id="CM000640">
    <property type="protein sequence ID" value="EED93841.1"/>
    <property type="molecule type" value="Genomic_DNA"/>
</dbReference>
<dbReference type="InterPro" id="IPR036915">
    <property type="entry name" value="Cyclin-like_sf"/>
</dbReference>
<dbReference type="GO" id="GO:0005634">
    <property type="term" value="C:nucleus"/>
    <property type="evidence" value="ECO:0000318"/>
    <property type="project" value="GO_Central"/>
</dbReference>
<dbReference type="HOGENOM" id="CLU_898609_0_0_1"/>
<dbReference type="GO" id="GO:0000307">
    <property type="term" value="C:cyclin-dependent protein kinase holoenzyme complex"/>
    <property type="evidence" value="ECO:0000318"/>
    <property type="project" value="GO_Central"/>
</dbReference>
<dbReference type="GeneID" id="7451721"/>
<evidence type="ECO:0000313" key="4">
    <source>
        <dbReference type="Proteomes" id="UP000001449"/>
    </source>
</evidence>
<dbReference type="Gene3D" id="1.10.472.10">
    <property type="entry name" value="Cyclin-like"/>
    <property type="match status" value="2"/>
</dbReference>
<name>B8BY79_THAPS</name>
<organism evidence="3 4">
    <name type="scientific">Thalassiosira pseudonana</name>
    <name type="common">Marine diatom</name>
    <name type="synonym">Cyclotella nana</name>
    <dbReference type="NCBI Taxonomy" id="35128"/>
    <lineage>
        <taxon>Eukaryota</taxon>
        <taxon>Sar</taxon>
        <taxon>Stramenopiles</taxon>
        <taxon>Ochrophyta</taxon>
        <taxon>Bacillariophyta</taxon>
        <taxon>Coscinodiscophyceae</taxon>
        <taxon>Thalassiosirophycidae</taxon>
        <taxon>Thalassiosirales</taxon>
        <taxon>Thalassiosiraceae</taxon>
        <taxon>Thalassiosira</taxon>
    </lineage>
</organism>